<proteinExistence type="predicted"/>
<dbReference type="AlphaFoldDB" id="A0A6S6PG41"/>
<reference evidence="1 2" key="1">
    <citation type="submission" date="2020-07" db="EMBL/GenBank/DDBJ databases">
        <title>Complete Genome Sequence of an acetic acid bacterium, Acetobacter aceti JCM20276.</title>
        <authorList>
            <person name="Hirose Y."/>
            <person name="Mihara H."/>
        </authorList>
    </citation>
    <scope>NUCLEOTIDE SEQUENCE [LARGE SCALE GENOMIC DNA]</scope>
    <source>
        <strain evidence="1 2">JCM20276</strain>
    </source>
</reference>
<sequence>MDWSGMVFPKHSAGDITGQPAEAPAGHRIGFASPYARRADRASRIVIKSYPSLMTQNRAFAPYLM</sequence>
<evidence type="ECO:0000313" key="1">
    <source>
        <dbReference type="EMBL" id="BCI66259.1"/>
    </source>
</evidence>
<organism evidence="1 2">
    <name type="scientific">Acetobacter aceti</name>
    <dbReference type="NCBI Taxonomy" id="435"/>
    <lineage>
        <taxon>Bacteria</taxon>
        <taxon>Pseudomonadati</taxon>
        <taxon>Pseudomonadota</taxon>
        <taxon>Alphaproteobacteria</taxon>
        <taxon>Acetobacterales</taxon>
        <taxon>Acetobacteraceae</taxon>
        <taxon>Acetobacter</taxon>
        <taxon>Acetobacter subgen. Acetobacter</taxon>
    </lineage>
</organism>
<dbReference type="Proteomes" id="UP000515220">
    <property type="component" value="Chromosome"/>
</dbReference>
<evidence type="ECO:0000313" key="2">
    <source>
        <dbReference type="Proteomes" id="UP000515220"/>
    </source>
</evidence>
<dbReference type="EMBL" id="AP023326">
    <property type="protein sequence ID" value="BCI66259.1"/>
    <property type="molecule type" value="Genomic_DNA"/>
</dbReference>
<protein>
    <submittedName>
        <fullName evidence="1">Uncharacterized protein</fullName>
    </submittedName>
</protein>
<accession>A0A6S6PG41</accession>
<gene>
    <name evidence="1" type="ORF">AAJCM20276_08830</name>
</gene>
<name>A0A6S6PG41_ACEAC</name>